<proteinExistence type="inferred from homology"/>
<dbReference type="InterPro" id="IPR005119">
    <property type="entry name" value="LysR_subst-bd"/>
</dbReference>
<dbReference type="PROSITE" id="PS50931">
    <property type="entry name" value="HTH_LYSR"/>
    <property type="match status" value="1"/>
</dbReference>
<dbReference type="PRINTS" id="PR00039">
    <property type="entry name" value="HTHLYSR"/>
</dbReference>
<keyword evidence="2" id="KW-0805">Transcription regulation</keyword>
<evidence type="ECO:0000256" key="3">
    <source>
        <dbReference type="ARBA" id="ARBA00023125"/>
    </source>
</evidence>
<dbReference type="InterPro" id="IPR058163">
    <property type="entry name" value="LysR-type_TF_proteobact-type"/>
</dbReference>
<organism evidence="6 7">
    <name type="scientific">Craurococcus roseus</name>
    <dbReference type="NCBI Taxonomy" id="77585"/>
    <lineage>
        <taxon>Bacteria</taxon>
        <taxon>Pseudomonadati</taxon>
        <taxon>Pseudomonadota</taxon>
        <taxon>Alphaproteobacteria</taxon>
        <taxon>Acetobacterales</taxon>
        <taxon>Acetobacteraceae</taxon>
        <taxon>Craurococcus</taxon>
    </lineage>
</organism>
<reference evidence="6 7" key="1">
    <citation type="journal article" date="2019" name="Int. J. Syst. Evol. Microbiol.">
        <title>The Global Catalogue of Microorganisms (GCM) 10K type strain sequencing project: providing services to taxonomists for standard genome sequencing and annotation.</title>
        <authorList>
            <consortium name="The Broad Institute Genomics Platform"/>
            <consortium name="The Broad Institute Genome Sequencing Center for Infectious Disease"/>
            <person name="Wu L."/>
            <person name="Ma J."/>
        </authorList>
    </citation>
    <scope>NUCLEOTIDE SEQUENCE [LARGE SCALE GENOMIC DNA]</scope>
    <source>
        <strain evidence="6 7">JCM 9933</strain>
    </source>
</reference>
<dbReference type="CDD" id="cd08432">
    <property type="entry name" value="PBP2_GcdR_TrpI_HvrB_AmpR_like"/>
    <property type="match status" value="1"/>
</dbReference>
<evidence type="ECO:0000313" key="7">
    <source>
        <dbReference type="Proteomes" id="UP001501588"/>
    </source>
</evidence>
<dbReference type="SUPFAM" id="SSF46785">
    <property type="entry name" value="Winged helix' DNA-binding domain"/>
    <property type="match status" value="1"/>
</dbReference>
<dbReference type="InterPro" id="IPR036388">
    <property type="entry name" value="WH-like_DNA-bd_sf"/>
</dbReference>
<keyword evidence="3" id="KW-0238">DNA-binding</keyword>
<dbReference type="InterPro" id="IPR036390">
    <property type="entry name" value="WH_DNA-bd_sf"/>
</dbReference>
<evidence type="ECO:0000256" key="2">
    <source>
        <dbReference type="ARBA" id="ARBA00023015"/>
    </source>
</evidence>
<dbReference type="PANTHER" id="PTHR30537:SF58">
    <property type="entry name" value="HTH-TYPE TRANSCRIPTIONAL REGULATOR PERR"/>
    <property type="match status" value="1"/>
</dbReference>
<dbReference type="PANTHER" id="PTHR30537">
    <property type="entry name" value="HTH-TYPE TRANSCRIPTIONAL REGULATOR"/>
    <property type="match status" value="1"/>
</dbReference>
<dbReference type="Proteomes" id="UP001501588">
    <property type="component" value="Unassembled WGS sequence"/>
</dbReference>
<accession>A0ABN1FY64</accession>
<feature type="domain" description="HTH lysR-type" evidence="5">
    <location>
        <begin position="5"/>
        <end position="62"/>
    </location>
</feature>
<dbReference type="EMBL" id="BAAAFZ010000072">
    <property type="protein sequence ID" value="GAA0600276.1"/>
    <property type="molecule type" value="Genomic_DNA"/>
</dbReference>
<dbReference type="SUPFAM" id="SSF53850">
    <property type="entry name" value="Periplasmic binding protein-like II"/>
    <property type="match status" value="1"/>
</dbReference>
<dbReference type="InterPro" id="IPR000847">
    <property type="entry name" value="LysR_HTH_N"/>
</dbReference>
<keyword evidence="7" id="KW-1185">Reference proteome</keyword>
<sequence length="319" mass="34442">MPLHLPLSALRAFEAAARTGSFRAAAEDLGLTPSAVSHAVRSLEDSLGSALFLREGRSIRLTPDGETLVGHVERAFGELRLGIGAVSARGPQLLRLHSAPTFAANWLAPRLRRMLQDCAGLEVRISAGVDYTRFVADEFDADIVYGLPSPELQSGPPQRGVVVLPLGTEVVTPLCAPELAAGIRSPHDLLRHTLIESDNKRVRWPAWFAANGLPAPEPRGPRFDRSFLSLSAAADGLGVALESLLLAERELAAGRLARPLEGACEDVFYTGHWLVFPRAKQHLRPLVAFRKWIAAELGIPTEPAQAGPQPFEPVSRIHG</sequence>
<evidence type="ECO:0000256" key="1">
    <source>
        <dbReference type="ARBA" id="ARBA00009437"/>
    </source>
</evidence>
<keyword evidence="4" id="KW-0804">Transcription</keyword>
<name>A0ABN1FY64_9PROT</name>
<evidence type="ECO:0000313" key="6">
    <source>
        <dbReference type="EMBL" id="GAA0600276.1"/>
    </source>
</evidence>
<dbReference type="Gene3D" id="3.40.190.10">
    <property type="entry name" value="Periplasmic binding protein-like II"/>
    <property type="match status" value="2"/>
</dbReference>
<protein>
    <submittedName>
        <fullName evidence="6">LysR substrate-binding domain-containing protein</fullName>
    </submittedName>
</protein>
<dbReference type="Pfam" id="PF03466">
    <property type="entry name" value="LysR_substrate"/>
    <property type="match status" value="1"/>
</dbReference>
<comment type="similarity">
    <text evidence="1">Belongs to the LysR transcriptional regulatory family.</text>
</comment>
<dbReference type="Pfam" id="PF00126">
    <property type="entry name" value="HTH_1"/>
    <property type="match status" value="1"/>
</dbReference>
<comment type="caution">
    <text evidence="6">The sequence shown here is derived from an EMBL/GenBank/DDBJ whole genome shotgun (WGS) entry which is preliminary data.</text>
</comment>
<gene>
    <name evidence="6" type="ORF">GCM10009416_42870</name>
</gene>
<dbReference type="Gene3D" id="1.10.10.10">
    <property type="entry name" value="Winged helix-like DNA-binding domain superfamily/Winged helix DNA-binding domain"/>
    <property type="match status" value="1"/>
</dbReference>
<evidence type="ECO:0000256" key="4">
    <source>
        <dbReference type="ARBA" id="ARBA00023163"/>
    </source>
</evidence>
<dbReference type="RefSeq" id="WP_343897460.1">
    <property type="nucleotide sequence ID" value="NZ_BAAAFZ010000072.1"/>
</dbReference>
<evidence type="ECO:0000259" key="5">
    <source>
        <dbReference type="PROSITE" id="PS50931"/>
    </source>
</evidence>